<keyword evidence="2" id="KW-1185">Reference proteome</keyword>
<dbReference type="Gramene" id="OMO50126">
    <property type="protein sequence ID" value="OMO50126"/>
    <property type="gene ID" value="CCACVL1_30609"/>
</dbReference>
<proteinExistence type="predicted"/>
<sequence length="35" mass="3610">MANDPIHASTTNSVVAIKGQTTIVALVTKPPSCFP</sequence>
<gene>
    <name evidence="1" type="ORF">CCACVL1_30609</name>
</gene>
<dbReference type="AlphaFoldDB" id="A0A1R3FWJ8"/>
<comment type="caution">
    <text evidence="1">The sequence shown here is derived from an EMBL/GenBank/DDBJ whole genome shotgun (WGS) entry which is preliminary data.</text>
</comment>
<evidence type="ECO:0000313" key="1">
    <source>
        <dbReference type="EMBL" id="OMO50126.1"/>
    </source>
</evidence>
<organism evidence="1 2">
    <name type="scientific">Corchorus capsularis</name>
    <name type="common">Jute</name>
    <dbReference type="NCBI Taxonomy" id="210143"/>
    <lineage>
        <taxon>Eukaryota</taxon>
        <taxon>Viridiplantae</taxon>
        <taxon>Streptophyta</taxon>
        <taxon>Embryophyta</taxon>
        <taxon>Tracheophyta</taxon>
        <taxon>Spermatophyta</taxon>
        <taxon>Magnoliopsida</taxon>
        <taxon>eudicotyledons</taxon>
        <taxon>Gunneridae</taxon>
        <taxon>Pentapetalae</taxon>
        <taxon>rosids</taxon>
        <taxon>malvids</taxon>
        <taxon>Malvales</taxon>
        <taxon>Malvaceae</taxon>
        <taxon>Grewioideae</taxon>
        <taxon>Apeibeae</taxon>
        <taxon>Corchorus</taxon>
    </lineage>
</organism>
<protein>
    <submittedName>
        <fullName evidence="1">Uncharacterized protein</fullName>
    </submittedName>
</protein>
<evidence type="ECO:0000313" key="2">
    <source>
        <dbReference type="Proteomes" id="UP000188268"/>
    </source>
</evidence>
<name>A0A1R3FWJ8_COCAP</name>
<dbReference type="Proteomes" id="UP000188268">
    <property type="component" value="Unassembled WGS sequence"/>
</dbReference>
<dbReference type="EMBL" id="AWWV01016285">
    <property type="protein sequence ID" value="OMO50126.1"/>
    <property type="molecule type" value="Genomic_DNA"/>
</dbReference>
<accession>A0A1R3FWJ8</accession>
<reference evidence="1 2" key="1">
    <citation type="submission" date="2013-09" db="EMBL/GenBank/DDBJ databases">
        <title>Corchorus capsularis genome sequencing.</title>
        <authorList>
            <person name="Alam M."/>
            <person name="Haque M.S."/>
            <person name="Islam M.S."/>
            <person name="Emdad E.M."/>
            <person name="Islam M.M."/>
            <person name="Ahmed B."/>
            <person name="Halim A."/>
            <person name="Hossen Q.M.M."/>
            <person name="Hossain M.Z."/>
            <person name="Ahmed R."/>
            <person name="Khan M.M."/>
            <person name="Islam R."/>
            <person name="Rashid M.M."/>
            <person name="Khan S.A."/>
            <person name="Rahman M.S."/>
            <person name="Alam M."/>
        </authorList>
    </citation>
    <scope>NUCLEOTIDE SEQUENCE [LARGE SCALE GENOMIC DNA]</scope>
    <source>
        <strain evidence="2">cv. CVL-1</strain>
        <tissue evidence="1">Whole seedling</tissue>
    </source>
</reference>